<dbReference type="KEGG" id="led:BBK82_20370"/>
<accession>A0A1B2HK20</accession>
<dbReference type="AlphaFoldDB" id="A0A1B2HK20"/>
<dbReference type="GO" id="GO:0007165">
    <property type="term" value="P:signal transduction"/>
    <property type="evidence" value="ECO:0007669"/>
    <property type="project" value="InterPro"/>
</dbReference>
<feature type="domain" description="TIR" evidence="1">
    <location>
        <begin position="9"/>
        <end position="110"/>
    </location>
</feature>
<protein>
    <recommendedName>
        <fullName evidence="1">TIR domain-containing protein</fullName>
    </recommendedName>
</protein>
<dbReference type="EMBL" id="CP016793">
    <property type="protein sequence ID" value="ANZ38065.1"/>
    <property type="molecule type" value="Genomic_DNA"/>
</dbReference>
<evidence type="ECO:0000313" key="2">
    <source>
        <dbReference type="EMBL" id="ANZ38065.1"/>
    </source>
</evidence>
<evidence type="ECO:0000313" key="3">
    <source>
        <dbReference type="Proteomes" id="UP000093053"/>
    </source>
</evidence>
<dbReference type="RefSeq" id="WP_065916423.1">
    <property type="nucleotide sequence ID" value="NZ_CP016793.1"/>
</dbReference>
<dbReference type="InterPro" id="IPR000157">
    <property type="entry name" value="TIR_dom"/>
</dbReference>
<dbReference type="SUPFAM" id="SSF52200">
    <property type="entry name" value="Toll/Interleukin receptor TIR domain"/>
    <property type="match status" value="1"/>
</dbReference>
<evidence type="ECO:0000259" key="1">
    <source>
        <dbReference type="Pfam" id="PF13676"/>
    </source>
</evidence>
<dbReference type="Pfam" id="PF13676">
    <property type="entry name" value="TIR_2"/>
    <property type="match status" value="1"/>
</dbReference>
<dbReference type="OrthoDB" id="3681484at2"/>
<name>A0A1B2HK20_9PSEU</name>
<dbReference type="Gene3D" id="3.40.50.10140">
    <property type="entry name" value="Toll/interleukin-1 receptor homology (TIR) domain"/>
    <property type="match status" value="1"/>
</dbReference>
<dbReference type="Proteomes" id="UP000093053">
    <property type="component" value="Chromosome"/>
</dbReference>
<sequence length="251" mass="28113">MPLDISPKVFLSFAAKDRPQADSLQSDLDSRNVTTFLNELTDTPVDPAIASSDYYVLLWSSHTPSREWATPHWTADFAAELTRRRAFLFIVRLDEEPLPLLAPRKHFDHVDAAERLVTTWRADRKSALPVFPQPRPPVPDGPTVAVPVRSHDLGITHVVMAPLHLTGESLHGAVHHALQLPEQQVGFDGSISMRFSYQLLHQGKPIERDESTVDLTAVDLGIKVEWLGPEDALDVDQQRLLLIAAFRHLLP</sequence>
<proteinExistence type="predicted"/>
<dbReference type="STRING" id="1586287.BBK82_20370"/>
<reference evidence="2 3" key="1">
    <citation type="submission" date="2016-07" db="EMBL/GenBank/DDBJ databases">
        <title>Complete genome sequence of the Lentzea guizhouensis DHS C013.</title>
        <authorList>
            <person name="Cao C."/>
        </authorList>
    </citation>
    <scope>NUCLEOTIDE SEQUENCE [LARGE SCALE GENOMIC DNA]</scope>
    <source>
        <strain evidence="2 3">DHS C013</strain>
    </source>
</reference>
<dbReference type="InterPro" id="IPR035897">
    <property type="entry name" value="Toll_tir_struct_dom_sf"/>
</dbReference>
<keyword evidence="3" id="KW-1185">Reference proteome</keyword>
<organism evidence="2 3">
    <name type="scientific">Lentzea guizhouensis</name>
    <dbReference type="NCBI Taxonomy" id="1586287"/>
    <lineage>
        <taxon>Bacteria</taxon>
        <taxon>Bacillati</taxon>
        <taxon>Actinomycetota</taxon>
        <taxon>Actinomycetes</taxon>
        <taxon>Pseudonocardiales</taxon>
        <taxon>Pseudonocardiaceae</taxon>
        <taxon>Lentzea</taxon>
    </lineage>
</organism>
<gene>
    <name evidence="2" type="ORF">BBK82_20370</name>
</gene>